<comment type="similarity">
    <text evidence="2">Belongs to the GET4 family.</text>
</comment>
<accession>A0AAW1DCE3</accession>
<feature type="region of interest" description="Disordered" evidence="5">
    <location>
        <begin position="301"/>
        <end position="333"/>
    </location>
</feature>
<dbReference type="Gene3D" id="1.25.40.10">
    <property type="entry name" value="Tetratricopeptide repeat domain"/>
    <property type="match status" value="1"/>
</dbReference>
<dbReference type="InterPro" id="IPR011990">
    <property type="entry name" value="TPR-like_helical_dom_sf"/>
</dbReference>
<evidence type="ECO:0000256" key="1">
    <source>
        <dbReference type="ARBA" id="ARBA00004514"/>
    </source>
</evidence>
<comment type="caution">
    <text evidence="6">The sequence shown here is derived from an EMBL/GenBank/DDBJ whole genome shotgun (WGS) entry which is preliminary data.</text>
</comment>
<dbReference type="Proteomes" id="UP001461498">
    <property type="component" value="Unassembled WGS sequence"/>
</dbReference>
<gene>
    <name evidence="6" type="ORF">O3M35_006184</name>
</gene>
<evidence type="ECO:0008006" key="8">
    <source>
        <dbReference type="Google" id="ProtNLM"/>
    </source>
</evidence>
<dbReference type="EMBL" id="JAPXFL010000003">
    <property type="protein sequence ID" value="KAK9508686.1"/>
    <property type="molecule type" value="Genomic_DNA"/>
</dbReference>
<name>A0AAW1DCE3_9HEMI</name>
<comment type="subcellular location">
    <subcellularLocation>
        <location evidence="1">Cytoplasm</location>
        <location evidence="1">Cytosol</location>
    </subcellularLocation>
</comment>
<dbReference type="PANTHER" id="PTHR12875">
    <property type="entry name" value="GOLGI TO ER TRAFFIC PROTEIN 4 HOMOLOG"/>
    <property type="match status" value="1"/>
</dbReference>
<evidence type="ECO:0000256" key="5">
    <source>
        <dbReference type="SAM" id="MobiDB-lite"/>
    </source>
</evidence>
<dbReference type="InterPro" id="IPR007317">
    <property type="entry name" value="GET4"/>
</dbReference>
<feature type="compositionally biased region" description="Basic and acidic residues" evidence="5">
    <location>
        <begin position="323"/>
        <end position="333"/>
    </location>
</feature>
<organism evidence="6 7">
    <name type="scientific">Rhynocoris fuscipes</name>
    <dbReference type="NCBI Taxonomy" id="488301"/>
    <lineage>
        <taxon>Eukaryota</taxon>
        <taxon>Metazoa</taxon>
        <taxon>Ecdysozoa</taxon>
        <taxon>Arthropoda</taxon>
        <taxon>Hexapoda</taxon>
        <taxon>Insecta</taxon>
        <taxon>Pterygota</taxon>
        <taxon>Neoptera</taxon>
        <taxon>Paraneoptera</taxon>
        <taxon>Hemiptera</taxon>
        <taxon>Heteroptera</taxon>
        <taxon>Panheteroptera</taxon>
        <taxon>Cimicomorpha</taxon>
        <taxon>Reduviidae</taxon>
        <taxon>Harpactorinae</taxon>
        <taxon>Harpactorini</taxon>
        <taxon>Rhynocoris</taxon>
    </lineage>
</organism>
<dbReference type="GO" id="GO:0071818">
    <property type="term" value="C:BAT3 complex"/>
    <property type="evidence" value="ECO:0007669"/>
    <property type="project" value="TreeGrafter"/>
</dbReference>
<dbReference type="FunFam" id="1.25.40.10:FF:000060">
    <property type="entry name" value="Golgi to ER traffic protein 4 homolog"/>
    <property type="match status" value="1"/>
</dbReference>
<keyword evidence="4" id="KW-0963">Cytoplasm</keyword>
<feature type="compositionally biased region" description="Polar residues" evidence="5">
    <location>
        <begin position="311"/>
        <end position="322"/>
    </location>
</feature>
<evidence type="ECO:0000313" key="7">
    <source>
        <dbReference type="Proteomes" id="UP001461498"/>
    </source>
</evidence>
<keyword evidence="7" id="KW-1185">Reference proteome</keyword>
<evidence type="ECO:0000256" key="3">
    <source>
        <dbReference type="ARBA" id="ARBA00022448"/>
    </source>
</evidence>
<reference evidence="6 7" key="1">
    <citation type="submission" date="2022-12" db="EMBL/GenBank/DDBJ databases">
        <title>Chromosome-level genome assembly of true bugs.</title>
        <authorList>
            <person name="Ma L."/>
            <person name="Li H."/>
        </authorList>
    </citation>
    <scope>NUCLEOTIDE SEQUENCE [LARGE SCALE GENOMIC DNA]</scope>
    <source>
        <strain evidence="6">Lab_2022b</strain>
    </source>
</reference>
<evidence type="ECO:0000313" key="6">
    <source>
        <dbReference type="EMBL" id="KAK9508686.1"/>
    </source>
</evidence>
<evidence type="ECO:0000256" key="2">
    <source>
        <dbReference type="ARBA" id="ARBA00005351"/>
    </source>
</evidence>
<proteinExistence type="inferred from homology"/>
<sequence>MAANMSLNKVHGVPRLLYKIETSIKNGNYYEAHQMYKTLYFRYLSQKKYVELLDLLFEGATLLLNHDQQASGVDLANLYIEVLVKSNALPNEEYIKKLSKLFSLISPGIPERDNFLSSAVRWSMNAEHKAGDPLLHQAIAQIYWKEKNYVMARRHFLRSYDGSGFGTMLVELHRSNGYIAEVDLFIAQVVLQCLCLENKKTAVITFQCYTTQHPCINMGPPYLLPLLNFIWFLLKAVDSGRLAAFTVLCEQYQLSIERDPTYTHYLDKIGQIFFGVPPPQVRPSGFLGNLFHSLMNGLEDCSSSDDEQDPSRVQNRHSISEASTREVIDNDLD</sequence>
<dbReference type="GO" id="GO:0045048">
    <property type="term" value="P:protein insertion into ER membrane"/>
    <property type="evidence" value="ECO:0007669"/>
    <property type="project" value="InterPro"/>
</dbReference>
<dbReference type="Pfam" id="PF04190">
    <property type="entry name" value="GET4"/>
    <property type="match status" value="1"/>
</dbReference>
<evidence type="ECO:0000256" key="4">
    <source>
        <dbReference type="ARBA" id="ARBA00022490"/>
    </source>
</evidence>
<dbReference type="PANTHER" id="PTHR12875:SF0">
    <property type="entry name" value="GOLGI TO ER TRAFFIC PROTEIN 4 HOMOLOG"/>
    <property type="match status" value="1"/>
</dbReference>
<protein>
    <recommendedName>
        <fullName evidence="8">Golgi to ER traffic protein 4 homolog</fullName>
    </recommendedName>
</protein>
<dbReference type="AlphaFoldDB" id="A0AAW1DCE3"/>
<keyword evidence="3" id="KW-0813">Transport</keyword>